<evidence type="ECO:0008006" key="5">
    <source>
        <dbReference type="Google" id="ProtNLM"/>
    </source>
</evidence>
<keyword evidence="2" id="KW-1133">Transmembrane helix</keyword>
<keyword evidence="4" id="KW-1185">Reference proteome</keyword>
<feature type="region of interest" description="Disordered" evidence="1">
    <location>
        <begin position="55"/>
        <end position="124"/>
    </location>
</feature>
<dbReference type="EMBL" id="CP013023">
    <property type="protein sequence ID" value="ANF97537.1"/>
    <property type="molecule type" value="Genomic_DNA"/>
</dbReference>
<dbReference type="KEGG" id="pbv:AR543_17005"/>
<protein>
    <recommendedName>
        <fullName evidence="5">DUF2207 domain-containing protein</fullName>
    </recommendedName>
</protein>
<reference evidence="3 4" key="2">
    <citation type="journal article" date="2016" name="Int. J. Syst. Evol. Microbiol.">
        <title>Paenibacillus bovis sp. nov., isolated from raw yak (Bos grunniens) milk.</title>
        <authorList>
            <person name="Gao C."/>
            <person name="Han J."/>
            <person name="Liu Z."/>
            <person name="Xu X."/>
            <person name="Hang F."/>
            <person name="Wu Z."/>
        </authorList>
    </citation>
    <scope>NUCLEOTIDE SEQUENCE [LARGE SCALE GENOMIC DNA]</scope>
    <source>
        <strain evidence="3 4">BD3526</strain>
    </source>
</reference>
<dbReference type="Proteomes" id="UP000078148">
    <property type="component" value="Chromosome"/>
</dbReference>
<feature type="compositionally biased region" description="Basic and acidic residues" evidence="1">
    <location>
        <begin position="113"/>
        <end position="124"/>
    </location>
</feature>
<reference evidence="4" key="1">
    <citation type="submission" date="2015-10" db="EMBL/GenBank/DDBJ databases">
        <title>Genome of Paenibacillus bovis sp. nov.</title>
        <authorList>
            <person name="Wu Z."/>
            <person name="Gao C."/>
            <person name="Liu Z."/>
            <person name="Zheng H."/>
        </authorList>
    </citation>
    <scope>NUCLEOTIDE SEQUENCE [LARGE SCALE GENOMIC DNA]</scope>
    <source>
        <strain evidence="4">BD3526</strain>
    </source>
</reference>
<evidence type="ECO:0000313" key="4">
    <source>
        <dbReference type="Proteomes" id="UP000078148"/>
    </source>
</evidence>
<evidence type="ECO:0000313" key="3">
    <source>
        <dbReference type="EMBL" id="ANF97537.1"/>
    </source>
</evidence>
<proteinExistence type="predicted"/>
<organism evidence="3 4">
    <name type="scientific">Paenibacillus bovis</name>
    <dbReference type="NCBI Taxonomy" id="1616788"/>
    <lineage>
        <taxon>Bacteria</taxon>
        <taxon>Bacillati</taxon>
        <taxon>Bacillota</taxon>
        <taxon>Bacilli</taxon>
        <taxon>Bacillales</taxon>
        <taxon>Paenibacillaceae</taxon>
        <taxon>Paenibacillus</taxon>
    </lineage>
</organism>
<accession>A0A172ZJU7</accession>
<dbReference type="AlphaFoldDB" id="A0A172ZJU7"/>
<keyword evidence="2" id="KW-0472">Membrane</keyword>
<feature type="transmembrane region" description="Helical" evidence="2">
    <location>
        <begin position="28"/>
        <end position="48"/>
    </location>
</feature>
<keyword evidence="2" id="KW-0812">Transmembrane</keyword>
<evidence type="ECO:0000256" key="2">
    <source>
        <dbReference type="SAM" id="Phobius"/>
    </source>
</evidence>
<dbReference type="STRING" id="1616788.AR543_17005"/>
<sequence>MIIFVVMILLAVIGLASSVYRMIFMPATFNWGGLIVTVVILAIAFMLLRSSRATTGMGKQPKVKPSARTMAKVKSQQSQYKTSSKSAPFAKSTPSSSGKPKKNYPFQVIQGNKGKDDEDVPKFH</sequence>
<evidence type="ECO:0000256" key="1">
    <source>
        <dbReference type="SAM" id="MobiDB-lite"/>
    </source>
</evidence>
<feature type="compositionally biased region" description="Low complexity" evidence="1">
    <location>
        <begin position="74"/>
        <end position="98"/>
    </location>
</feature>
<gene>
    <name evidence="3" type="ORF">AR543_17005</name>
</gene>
<name>A0A172ZJU7_9BACL</name>